<accession>A0A3B3QDH0</accession>
<dbReference type="GeneID" id="111846356"/>
<organism evidence="1 2">
    <name type="scientific">Paramormyrops kingsleyae</name>
    <dbReference type="NCBI Taxonomy" id="1676925"/>
    <lineage>
        <taxon>Eukaryota</taxon>
        <taxon>Metazoa</taxon>
        <taxon>Chordata</taxon>
        <taxon>Craniata</taxon>
        <taxon>Vertebrata</taxon>
        <taxon>Euteleostomi</taxon>
        <taxon>Actinopterygii</taxon>
        <taxon>Neopterygii</taxon>
        <taxon>Teleostei</taxon>
        <taxon>Osteoglossocephala</taxon>
        <taxon>Osteoglossomorpha</taxon>
        <taxon>Osteoglossiformes</taxon>
        <taxon>Mormyridae</taxon>
        <taxon>Paramormyrops</taxon>
    </lineage>
</organism>
<dbReference type="Ensembl" id="ENSPKIT00000028774.1">
    <property type="protein sequence ID" value="ENSPKIP00000004787.1"/>
    <property type="gene ID" value="ENSPKIG00000021741.1"/>
</dbReference>
<dbReference type="GeneTree" id="ENSGT01030000235435"/>
<dbReference type="Proteomes" id="UP000261540">
    <property type="component" value="Unplaced"/>
</dbReference>
<keyword evidence="2" id="KW-1185">Reference proteome</keyword>
<dbReference type="RefSeq" id="XP_023672232.1">
    <property type="nucleotide sequence ID" value="XM_023816464.2"/>
</dbReference>
<dbReference type="AlphaFoldDB" id="A0A3B3QDH0"/>
<dbReference type="OrthoDB" id="8807033at2759"/>
<dbReference type="KEGG" id="pki:111846356"/>
<protein>
    <submittedName>
        <fullName evidence="1">Uncharacterized LOC111846356</fullName>
    </submittedName>
</protein>
<dbReference type="RefSeq" id="XP_023672233.1">
    <property type="nucleotide sequence ID" value="XM_023816465.2"/>
</dbReference>
<dbReference type="Ensembl" id="ENSPKIT00000028770.1">
    <property type="protein sequence ID" value="ENSPKIP00000004782.1"/>
    <property type="gene ID" value="ENSPKIG00000021741.1"/>
</dbReference>
<evidence type="ECO:0000313" key="2">
    <source>
        <dbReference type="Proteomes" id="UP000261540"/>
    </source>
</evidence>
<proteinExistence type="predicted"/>
<evidence type="ECO:0000313" key="1">
    <source>
        <dbReference type="Ensembl" id="ENSPKIP00000004782.1"/>
    </source>
</evidence>
<sequence length="310" mass="34452">MPWNLAQCEEPRYWISPALGRRRGYLPPAYNAHTRTTNTQTQQRPSDRQLPALVTRDLAFATTSQRETRENCVEEIMVTAENPFAQPAACKHTGTAGGCLKPRDPRRGLRRYLLLKYLQVLVLPEASELVLLVGTLASAHAALLLSSPRISWKASNVLLGQLVLTDVLLPLRWGLEALGVWWGDEVAGALVQGLLGAQRQASSLLLSCLSLEVVLMRWWAEETRRLRTVHHARMLSGAVWALTLGKLLLVQAVGHSPLPVQGPALKACLLAVSVLRSFTRCLKGALWLADTWVYYTIFCNSTQCRKSCLR</sequence>
<dbReference type="Gene3D" id="1.20.1070.10">
    <property type="entry name" value="Rhodopsin 7-helix transmembrane proteins"/>
    <property type="match status" value="1"/>
</dbReference>
<name>A0A3B3QDH0_9TELE</name>
<reference evidence="1" key="1">
    <citation type="submission" date="2025-05" db="UniProtKB">
        <authorList>
            <consortium name="Ensembl"/>
        </authorList>
    </citation>
    <scope>IDENTIFICATION</scope>
</reference>